<proteinExistence type="predicted"/>
<dbReference type="GO" id="GO:0090313">
    <property type="term" value="P:regulation of protein targeting to membrane"/>
    <property type="evidence" value="ECO:0007669"/>
    <property type="project" value="TreeGrafter"/>
</dbReference>
<dbReference type="AlphaFoldDB" id="A0A1Y6BT48"/>
<dbReference type="RefSeq" id="WP_085276113.1">
    <property type="nucleotide sequence ID" value="NZ_FXAG01000008.1"/>
</dbReference>
<keyword evidence="1" id="KW-0812">Transmembrane</keyword>
<keyword evidence="1" id="KW-0472">Membrane</keyword>
<evidence type="ECO:0000313" key="3">
    <source>
        <dbReference type="EMBL" id="SMF20005.1"/>
    </source>
</evidence>
<dbReference type="InterPro" id="IPR007844">
    <property type="entry name" value="AsmA"/>
</dbReference>
<evidence type="ECO:0000256" key="1">
    <source>
        <dbReference type="SAM" id="Phobius"/>
    </source>
</evidence>
<dbReference type="Proteomes" id="UP000192920">
    <property type="component" value="Unassembled WGS sequence"/>
</dbReference>
<keyword evidence="4" id="KW-1185">Reference proteome</keyword>
<protein>
    <submittedName>
        <fullName evidence="3">AsmA protein</fullName>
    </submittedName>
</protein>
<gene>
    <name evidence="3" type="ORF">SAMN02745746_01833</name>
</gene>
<keyword evidence="1" id="KW-1133">Transmembrane helix</keyword>
<feature type="domain" description="AsmA" evidence="2">
    <location>
        <begin position="10"/>
        <end position="138"/>
    </location>
</feature>
<feature type="domain" description="AsmA" evidence="2">
    <location>
        <begin position="378"/>
        <end position="627"/>
    </location>
</feature>
<reference evidence="4" key="1">
    <citation type="submission" date="2017-04" db="EMBL/GenBank/DDBJ databases">
        <authorList>
            <person name="Varghese N."/>
            <person name="Submissions S."/>
        </authorList>
    </citation>
    <scope>NUCLEOTIDE SEQUENCE [LARGE SCALE GENOMIC DNA]</scope>
    <source>
        <strain evidence="4">DSM 22618</strain>
    </source>
</reference>
<dbReference type="EMBL" id="FXAG01000008">
    <property type="protein sequence ID" value="SMF20005.1"/>
    <property type="molecule type" value="Genomic_DNA"/>
</dbReference>
<evidence type="ECO:0000259" key="2">
    <source>
        <dbReference type="Pfam" id="PF05170"/>
    </source>
</evidence>
<dbReference type="GO" id="GO:0005886">
    <property type="term" value="C:plasma membrane"/>
    <property type="evidence" value="ECO:0007669"/>
    <property type="project" value="TreeGrafter"/>
</dbReference>
<dbReference type="Pfam" id="PF05170">
    <property type="entry name" value="AsmA"/>
    <property type="match status" value="2"/>
</dbReference>
<dbReference type="PANTHER" id="PTHR30441">
    <property type="entry name" value="DUF748 DOMAIN-CONTAINING PROTEIN"/>
    <property type="match status" value="1"/>
</dbReference>
<evidence type="ECO:0000313" key="4">
    <source>
        <dbReference type="Proteomes" id="UP000192920"/>
    </source>
</evidence>
<sequence>MKWNSGRLWLRITVYSLLALLTFLVVVQSLIFWKFDEHAVRETLGRVLQEQHRSVTVRGAIKPHVLPFPGLDIDRIDISQPGNATPAITIDHLEARLAWLPLLFGEREVSKLRVDGLKVQVVRHPDSSLSIADLFQHRDTGRFRVKLDTLRLRESELDYLDESTQHHQTLSALSLDADGLRGDAHLSVGALLSGGRRPLRLALETPLTIQDDQVTLSQLQAVAMSEVEGLGESKLNANGLLRLNFAALQATGEQLALTLSSDNPKSGFTLRVPAFSASFKEITTPLATLDGQLTYGQTHYEAVARFDNVKLDEAGLNADRMAGDFSWSVGRQRINLKLNAPFTLLGMNQIRMQPLSLMAQVVTPLLPRGQLVAKMDGALDGTLDDDQLNLRVAGTLDGSDMAITVSQYGFLKPRHEATVTIGKLDLNRYLPETKDNAAVALFQDTRPIPLDWLDYVDLSGKVTIGELAFGRFRVNDVTASVLATPQQLALDQLSASIYQGHLEGSVRLQREQKPKLELKQKLNAMHIRPLLLDLFNFSRLDGVGSGEVDVRAQGTSFAELRNTMSGTVAMSLNKGALSGIDLVAALKNLPSELKQWNGAANPNQKTTFSTLSASLQLEQGVARNQDLKLASQLVNVSGGGKLDLIQSIIDYTLDVQANPHEFSRLKGVNVPLKITGPINSPVYALDFNAMVKGKKTESEKQDALKQQLKKQITTILP</sequence>
<accession>A0A1Y6BT48</accession>
<dbReference type="PANTHER" id="PTHR30441:SF4">
    <property type="entry name" value="PROTEIN ASMA"/>
    <property type="match status" value="1"/>
</dbReference>
<dbReference type="InterPro" id="IPR052894">
    <property type="entry name" value="AsmA-related"/>
</dbReference>
<dbReference type="STRING" id="1123014.SAMN02745746_01833"/>
<organism evidence="3 4">
    <name type="scientific">Pseudogulbenkiania subflava DSM 22618</name>
    <dbReference type="NCBI Taxonomy" id="1123014"/>
    <lineage>
        <taxon>Bacteria</taxon>
        <taxon>Pseudomonadati</taxon>
        <taxon>Pseudomonadota</taxon>
        <taxon>Betaproteobacteria</taxon>
        <taxon>Neisseriales</taxon>
        <taxon>Chromobacteriaceae</taxon>
        <taxon>Pseudogulbenkiania</taxon>
    </lineage>
</organism>
<name>A0A1Y6BT48_9NEIS</name>
<feature type="transmembrane region" description="Helical" evidence="1">
    <location>
        <begin position="12"/>
        <end position="33"/>
    </location>
</feature>